<evidence type="ECO:0000256" key="2">
    <source>
        <dbReference type="ARBA" id="ARBA00022737"/>
    </source>
</evidence>
<protein>
    <submittedName>
        <fullName evidence="6">Translational activator of GCN4</fullName>
    </submittedName>
</protein>
<dbReference type="InterPro" id="IPR057546">
    <property type="entry name" value="HEAT_GCN1"/>
</dbReference>
<feature type="region of interest" description="Disordered" evidence="4">
    <location>
        <begin position="14"/>
        <end position="44"/>
    </location>
</feature>
<evidence type="ECO:0000256" key="3">
    <source>
        <dbReference type="PROSITE-ProRule" id="PRU00103"/>
    </source>
</evidence>
<dbReference type="GO" id="GO:0034198">
    <property type="term" value="P:cellular response to amino acid starvation"/>
    <property type="evidence" value="ECO:0007669"/>
    <property type="project" value="TreeGrafter"/>
</dbReference>
<dbReference type="GO" id="GO:0006417">
    <property type="term" value="P:regulation of translation"/>
    <property type="evidence" value="ECO:0007669"/>
    <property type="project" value="TreeGrafter"/>
</dbReference>
<evidence type="ECO:0000256" key="1">
    <source>
        <dbReference type="ARBA" id="ARBA00007366"/>
    </source>
</evidence>
<evidence type="ECO:0000256" key="4">
    <source>
        <dbReference type="SAM" id="MobiDB-lite"/>
    </source>
</evidence>
<dbReference type="GeneID" id="85227645"/>
<feature type="compositionally biased region" description="Acidic residues" evidence="4">
    <location>
        <begin position="16"/>
        <end position="28"/>
    </location>
</feature>
<dbReference type="Proteomes" id="UP001217754">
    <property type="component" value="Chromosome 8"/>
</dbReference>
<dbReference type="Gene3D" id="1.25.10.10">
    <property type="entry name" value="Leucine-rich Repeat Variant"/>
    <property type="match status" value="5"/>
</dbReference>
<dbReference type="Pfam" id="PF23271">
    <property type="entry name" value="HEAT_GCN1"/>
    <property type="match status" value="1"/>
</dbReference>
<comment type="similarity">
    <text evidence="1">Belongs to the GCN1 family.</text>
</comment>
<reference evidence="6" key="1">
    <citation type="submission" date="2023-03" db="EMBL/GenBank/DDBJ databases">
        <title>Mating type loci evolution in Malassezia.</title>
        <authorList>
            <person name="Coelho M.A."/>
        </authorList>
    </citation>
    <scope>NUCLEOTIDE SEQUENCE</scope>
    <source>
        <strain evidence="6">CBS 9431</strain>
    </source>
</reference>
<gene>
    <name evidence="6" type="primary">GCN1</name>
    <name evidence="6" type="ORF">MJAP1_003994</name>
</gene>
<dbReference type="InterPro" id="IPR022716">
    <property type="entry name" value="Gcn1_N"/>
</dbReference>
<dbReference type="PROSITE" id="PS50077">
    <property type="entry name" value="HEAT_REPEAT"/>
    <property type="match status" value="2"/>
</dbReference>
<dbReference type="InterPro" id="IPR056810">
    <property type="entry name" value="GNC1-like_N"/>
</dbReference>
<dbReference type="Pfam" id="PF24987">
    <property type="entry name" value="HEAT_EF3_N"/>
    <property type="match status" value="2"/>
</dbReference>
<dbReference type="GO" id="GO:0005829">
    <property type="term" value="C:cytosol"/>
    <property type="evidence" value="ECO:0007669"/>
    <property type="project" value="TreeGrafter"/>
</dbReference>
<proteinExistence type="inferred from homology"/>
<feature type="repeat" description="HEAT" evidence="3">
    <location>
        <begin position="1537"/>
        <end position="1575"/>
    </location>
</feature>
<dbReference type="SUPFAM" id="SSF48371">
    <property type="entry name" value="ARM repeat"/>
    <property type="match status" value="4"/>
</dbReference>
<dbReference type="Pfam" id="PF24916">
    <property type="entry name" value="HEAT_GCN1_fung"/>
    <property type="match status" value="1"/>
</dbReference>
<dbReference type="Pfam" id="PF12074">
    <property type="entry name" value="Gcn1_N"/>
    <property type="match status" value="1"/>
</dbReference>
<feature type="domain" description="TOG" evidence="5">
    <location>
        <begin position="1803"/>
        <end position="2063"/>
    </location>
</feature>
<dbReference type="RefSeq" id="XP_060123900.1">
    <property type="nucleotide sequence ID" value="XM_060267917.1"/>
</dbReference>
<dbReference type="InterPro" id="IPR056809">
    <property type="entry name" value="HEAT_GCN1_fung"/>
</dbReference>
<dbReference type="GO" id="GO:0019887">
    <property type="term" value="F:protein kinase regulator activity"/>
    <property type="evidence" value="ECO:0007669"/>
    <property type="project" value="TreeGrafter"/>
</dbReference>
<keyword evidence="2" id="KW-0677">Repeat</keyword>
<dbReference type="InterPro" id="IPR021133">
    <property type="entry name" value="HEAT_type_2"/>
</dbReference>
<dbReference type="PANTHER" id="PTHR23346:SF7">
    <property type="entry name" value="STALLED RIBOSOME SENSOR GCN1"/>
    <property type="match status" value="1"/>
</dbReference>
<accession>A0AAF0F9V0</accession>
<dbReference type="Pfam" id="PF24984">
    <property type="entry name" value="HEAT_EF3_GNC1"/>
    <property type="match status" value="1"/>
</dbReference>
<evidence type="ECO:0000313" key="7">
    <source>
        <dbReference type="Proteomes" id="UP001217754"/>
    </source>
</evidence>
<sequence length="2572" mass="276343">MRTRDIKQWLRAADVADTESPYDSDDEMAPGHDEPDAPARTPDSAADWDAFVTHAAEVLRSTKPRRRDLFLNECLPQIIFDTETTSAERVELYQLLFQAYEYHPDRATRLKLLGTGDALLQADIGSEGKPFDSMLCVAALTSLRAEAERFCGPNGAVRGPRAQLAGVHHWLCTLLNRVLSARDGLECAPWTSLVQTVAMVYDALAGSSSPRDRLLLPAQHAAWRAVREHAGHIPLLLDTLLATPAGAHTFRVVTALGMVLDVALHLRPKKDEESVGLAYVAKYKVRVLQYYATHVVSSKTPVPTHVLTALHGFLGQVTQAECDEYVFPTLDKMMLRSPEIASVVATHLCRDARVDRGAILCRVQQPLLSALASANAGTRRNALAFCEELVRDGIPDAFLEALQKSLKAGESRSEDQRLALYEFLGAIPAASYSARLVEAIAPLLQKEVQPALLRTAFLALWHHASSLIGNDTPLPPAALKALAGKVQQPKAPLRAAAMRSVLALPLDGAGAQAFAKDLVPLAETGIANGAAALTAPESALEASAAASVLARLALGTDGAAGEKALAPLLVPSPKLPFLLNEKVVRKLRDADASWPNVHADALLHTLQWRGLACLHDAALQTAVVAVLAEYVCDSFKVVPRLLRAIAAYDRRLALHLVTRLVRTMLAGEHVSSTRLRTLLQVPIEASDEGSTPAAPEADRATTALLAELVVLAHLAELQDAEHEFFVHLCRTAQTDPHEAVASQKTQILEVIADAQHDAQLSCAADAALSTVAFIAPEIMSMACERIVRDASLHRLDAFTEQDMAIWAAPGDVPYIDVLASEQKDTKAAKGSMEKWDAEVRASLAKKQGAPTLSKQQQAAVDAQLEKEKGIRSDVDRAAAHLQKAVRSARAVARSRSTALDAYVSTLLRAMLAVLASPRARTLGLGVEAASALEALAESGETRAQTMAAFVLSTWLRRADPGLTPLDYLLEPVADVELRVLYQLRLTVDGAPLSLASASFFAPWLVSLIEAGRLCGDEVKDDQAVERMQLALECLAAHSGLGAEPAFPRSEVLRALLLLLRHFPMLAHETISALRAYGEAIARTTIGAGALAQQLLDAALADERRERDGALQCLVPLDLTELEFSAPLYLAMHAEDEEIARTADRIWAENAMDVPTTYVSTLVALLEHKHAYVQATTPRALGSACALHPDTFASLREGLEMLYKAKNYSLEPEYDQFGMVIDSTLHREDPWTVRLGVAESLAEIAPLFSGKDVLPFFAFALRSPGALGDRNEAVRRATLRAATAIVDAHGAEVLTPLIAELEASLDSTDDAVTEAAVVLLGRAANHLDEGDAHVRRVVDRLLDALHTPSELVQEAVGACLAPLVRTKAVAGDVSSMVDGLFTTLLHGEKYAGRRGAAYGLTGVVQGRGIGSVKALRILPRLSDAVHDTSAPTLRQGAMFAYEVLAKTLRILFEPYVPEILPHILLCFGDNNGDVREATQDTARVLMQSLSGQCVKQILPSLLEGLDEKQWRTKRGAIELLGAMAYCAPRQLSASLPIVIPRLSEVLTDSHTQVRNAANKSLKQFGEVIHNPEIHDLVPTLLKALVDPNTKTGSALKALLGTKFVHYIDAPSLALIAPIIERGLRERTIAAQKHAAQIVGNLASLTDTRDFVPYLGRYTPLVREVLVSPVPDARSVAAKALGTLVERLGEVHFVDLIPALLGVLQTNATGVDRHGAAQGLAEVLAGLGMERMESLLPSIIANTSARQAYVREGHLALLIYLPATFGNRFVPHLPVIVPPIIASIADDDESVREASMRAGRMLIGNYLQRSVDLLLPQLEPRLFDELWRVRLAALQLTADLLFRLSGVSGKAEADEDENEEAEVANHSIQKALQVALGQERRARLLAAIYVLRQDPNIPVRQAAAHTWKALVQNTPRTAREVLPIMLDLIIGALAAEGDEQREMAGRTLGELVRKLGEKILQETIPLLATRAAQSPQAATRAGVCAAVADILANATKTQLEDHEEAIIAIVRGALVDSSPQVRAAAARTFDAVQAHLGSRAIDTTIPTLLSALQQGDARADTALAALREIVRTRPEVVFPVLVPALAQVPLSAKSAHALAALVPVAGSALAPNVDAMLSCVARTLLDGGVRSGAEPSIDVAPLHALADAVFAALAEIEALHQAIVLLLSWMSSREGPARRALACDLFVRFCRAKNPSLDWDDYTVDCVRKLVSLLEEDHAEVDQAAHAALIACVDAVPKNNWSALVLPLRRALASSGAPDAPLPGLCIPRGPQPFTTLLLHGLMHGSAEQRENGALGLGEVVEKSTSDAVKPFVTGMVGPLIRLCGDRHTPPVKTAILVALDTMVRRVPQLVRPFYPQLQRSFQKAVGDQSSNTVRSKAGAALGVLMGHQMRVDQVLLELVQGIKASIDGELPPPSAPGVDPVDVGDAMALALAQVLAHVPADKVGEASRAAIDDVLTAAFLAEEEVSEPLKKALAELSAAWLAFDTPRAGALLERHVLQPAPVDVQLAALCLRACVDQASDALYGYCRPPALVPELATTWMSDAPSVARPARETRDLLKKVEPWRSDEEVQNAL</sequence>
<dbReference type="SMART" id="SM01349">
    <property type="entry name" value="TOG"/>
    <property type="match status" value="2"/>
</dbReference>
<evidence type="ECO:0000313" key="6">
    <source>
        <dbReference type="EMBL" id="WFD41003.1"/>
    </source>
</evidence>
<evidence type="ECO:0000259" key="5">
    <source>
        <dbReference type="SMART" id="SM01349"/>
    </source>
</evidence>
<dbReference type="EMBL" id="CP119965">
    <property type="protein sequence ID" value="WFD41003.1"/>
    <property type="molecule type" value="Genomic_DNA"/>
</dbReference>
<name>A0AAF0F9V0_9BASI</name>
<keyword evidence="7" id="KW-1185">Reference proteome</keyword>
<feature type="repeat" description="HEAT" evidence="3">
    <location>
        <begin position="2004"/>
        <end position="2042"/>
    </location>
</feature>
<dbReference type="InterPro" id="IPR011989">
    <property type="entry name" value="ARM-like"/>
</dbReference>
<organism evidence="6 7">
    <name type="scientific">Malassezia japonica</name>
    <dbReference type="NCBI Taxonomy" id="223818"/>
    <lineage>
        <taxon>Eukaryota</taxon>
        <taxon>Fungi</taxon>
        <taxon>Dikarya</taxon>
        <taxon>Basidiomycota</taxon>
        <taxon>Ustilaginomycotina</taxon>
        <taxon>Malasseziomycetes</taxon>
        <taxon>Malasseziales</taxon>
        <taxon>Malasseziaceae</taxon>
        <taxon>Malassezia</taxon>
    </lineage>
</organism>
<dbReference type="Pfam" id="PF24993">
    <property type="entry name" value="GNC1_N"/>
    <property type="match status" value="1"/>
</dbReference>
<dbReference type="InterPro" id="IPR016024">
    <property type="entry name" value="ARM-type_fold"/>
</dbReference>
<feature type="domain" description="TOG" evidence="5">
    <location>
        <begin position="1365"/>
        <end position="1596"/>
    </location>
</feature>
<dbReference type="PANTHER" id="PTHR23346">
    <property type="entry name" value="TRANSLATIONAL ACTIVATOR GCN1-RELATED"/>
    <property type="match status" value="1"/>
</dbReference>
<dbReference type="InterPro" id="IPR034085">
    <property type="entry name" value="TOG"/>
</dbReference>